<reference evidence="1" key="1">
    <citation type="submission" date="2018-05" db="EMBL/GenBank/DDBJ databases">
        <authorList>
            <person name="Lanie J.A."/>
            <person name="Ng W.-L."/>
            <person name="Kazmierczak K.M."/>
            <person name="Andrzejewski T.M."/>
            <person name="Davidsen T.M."/>
            <person name="Wayne K.J."/>
            <person name="Tettelin H."/>
            <person name="Glass J.I."/>
            <person name="Rusch D."/>
            <person name="Podicherti R."/>
            <person name="Tsui H.-C.T."/>
            <person name="Winkler M.E."/>
        </authorList>
    </citation>
    <scope>NUCLEOTIDE SEQUENCE</scope>
</reference>
<accession>A0A382K8L8</accession>
<proteinExistence type="predicted"/>
<dbReference type="AlphaFoldDB" id="A0A382K8L8"/>
<name>A0A382K8L8_9ZZZZ</name>
<evidence type="ECO:0008006" key="2">
    <source>
        <dbReference type="Google" id="ProtNLM"/>
    </source>
</evidence>
<evidence type="ECO:0000313" key="1">
    <source>
        <dbReference type="EMBL" id="SVC19772.1"/>
    </source>
</evidence>
<protein>
    <recommendedName>
        <fullName evidence="2">OCRE domain-containing protein</fullName>
    </recommendedName>
</protein>
<dbReference type="EMBL" id="UINC01078571">
    <property type="protein sequence ID" value="SVC19772.1"/>
    <property type="molecule type" value="Genomic_DNA"/>
</dbReference>
<sequence length="71" mass="8381">MGAYTLPPIDRKRYTDLSYQGLEGPFVFNTGKVLYYDPKEGKYYDRDSDFFVSNKEMLIHYGLVDETRQDI</sequence>
<organism evidence="1">
    <name type="scientific">marine metagenome</name>
    <dbReference type="NCBI Taxonomy" id="408172"/>
    <lineage>
        <taxon>unclassified sequences</taxon>
        <taxon>metagenomes</taxon>
        <taxon>ecological metagenomes</taxon>
    </lineage>
</organism>
<gene>
    <name evidence="1" type="ORF">METZ01_LOCUS272626</name>
</gene>